<dbReference type="Proteomes" id="UP000185350">
    <property type="component" value="Segment"/>
</dbReference>
<protein>
    <submittedName>
        <fullName evidence="2">Uncharacterized protein</fullName>
    </submittedName>
</protein>
<evidence type="ECO:0000313" key="4">
    <source>
        <dbReference type="EMBL" id="AIX46298.1"/>
    </source>
</evidence>
<evidence type="ECO:0000313" key="6">
    <source>
        <dbReference type="Proteomes" id="UP000185349"/>
    </source>
</evidence>
<dbReference type="Proteomes" id="UP000185349">
    <property type="component" value="Segment"/>
</dbReference>
<dbReference type="EMBL" id="KJ019119">
    <property type="protein sequence ID" value="AIX36007.1"/>
    <property type="molecule type" value="Genomic_DNA"/>
</dbReference>
<dbReference type="Proteomes" id="UP000185363">
    <property type="component" value="Segment"/>
</dbReference>
<dbReference type="EMBL" id="KJ019162">
    <property type="protein sequence ID" value="AIX46298.1"/>
    <property type="molecule type" value="Genomic_DNA"/>
</dbReference>
<accession>A0A0E3HUP8</accession>
<evidence type="ECO:0000313" key="3">
    <source>
        <dbReference type="EMBL" id="AIX37152.1"/>
    </source>
</evidence>
<dbReference type="EMBL" id="KJ019113">
    <property type="protein sequence ID" value="AIX34723.1"/>
    <property type="molecule type" value="Genomic_DNA"/>
</dbReference>
<name>A0A0E3HUP8_9CAUD</name>
<proteinExistence type="predicted"/>
<gene>
    <name evidence="4" type="ORF">Syn7803C37_25</name>
    <name evidence="1" type="ORF">Syn7803US5_25</name>
    <name evidence="2" type="ORF">Syn7803US65_25</name>
    <name evidence="3" type="ORF">Syn7803US80_26</name>
</gene>
<organism evidence="2 6">
    <name type="scientific">Synechococcus phage ACG-2014d</name>
    <dbReference type="NCBI Taxonomy" id="1493509"/>
    <lineage>
        <taxon>Viruses</taxon>
        <taxon>Duplodnaviria</taxon>
        <taxon>Heunggongvirae</taxon>
        <taxon>Uroviricota</taxon>
        <taxon>Caudoviricetes</taxon>
        <taxon>Pantevenvirales</taxon>
        <taxon>Kyanoviridae</taxon>
        <taxon>Lowelvirus</taxon>
        <taxon>Lowelvirus tuscon4d</taxon>
    </lineage>
</organism>
<evidence type="ECO:0000313" key="2">
    <source>
        <dbReference type="EMBL" id="AIX36007.1"/>
    </source>
</evidence>
<reference evidence="5 6" key="1">
    <citation type="submission" date="2013-12" db="EMBL/GenBank/DDBJ databases">
        <title>Ecological redundancy of diverse viral populations within a natural community.</title>
        <authorList>
            <person name="Gregory A.C."/>
            <person name="LaButti K."/>
            <person name="Copeland A."/>
            <person name="Woyke T."/>
            <person name="Sullivan M.B."/>
        </authorList>
    </citation>
    <scope>NUCLEOTIDE SEQUENCE [LARGE SCALE GENOMIC DNA]</scope>
    <source>
        <strain evidence="4">Syn7803C37</strain>
        <strain evidence="1">Syn7803US5</strain>
        <strain evidence="2">Syn7803US65</strain>
        <strain evidence="3">Syn7803US80</strain>
    </source>
</reference>
<evidence type="ECO:0000313" key="1">
    <source>
        <dbReference type="EMBL" id="AIX34723.1"/>
    </source>
</evidence>
<dbReference type="EMBL" id="KJ019124">
    <property type="protein sequence ID" value="AIX37152.1"/>
    <property type="molecule type" value="Genomic_DNA"/>
</dbReference>
<sequence>MPLTEWESYRECCISLGVPWDPIRRLRGFMKYNMVYPRSYK</sequence>
<evidence type="ECO:0000313" key="5">
    <source>
        <dbReference type="Proteomes" id="UP000185343"/>
    </source>
</evidence>
<dbReference type="Proteomes" id="UP000185343">
    <property type="component" value="Segment"/>
</dbReference>